<reference evidence="1" key="1">
    <citation type="journal article" date="2014" name="Front. Microbiol.">
        <title>High frequency of phylogenetically diverse reductive dehalogenase-homologous genes in deep subseafloor sedimentary metagenomes.</title>
        <authorList>
            <person name="Kawai M."/>
            <person name="Futagami T."/>
            <person name="Toyoda A."/>
            <person name="Takaki Y."/>
            <person name="Nishi S."/>
            <person name="Hori S."/>
            <person name="Arai W."/>
            <person name="Tsubouchi T."/>
            <person name="Morono Y."/>
            <person name="Uchiyama I."/>
            <person name="Ito T."/>
            <person name="Fujiyama A."/>
            <person name="Inagaki F."/>
            <person name="Takami H."/>
        </authorList>
    </citation>
    <scope>NUCLEOTIDE SEQUENCE</scope>
    <source>
        <strain evidence="1">Expedition CK06-06</strain>
    </source>
</reference>
<comment type="caution">
    <text evidence="1">The sequence shown here is derived from an EMBL/GenBank/DDBJ whole genome shotgun (WGS) entry which is preliminary data.</text>
</comment>
<accession>X1NFS6</accession>
<dbReference type="EMBL" id="BARV01005761">
    <property type="protein sequence ID" value="GAI17509.1"/>
    <property type="molecule type" value="Genomic_DNA"/>
</dbReference>
<sequence>MKVKGINPFYSVEIEKGTYVKEKGVCITLTDGSGMQIAVAIRDQDWDKIKQI</sequence>
<proteinExistence type="predicted"/>
<gene>
    <name evidence="1" type="ORF">S06H3_11694</name>
</gene>
<organism evidence="1">
    <name type="scientific">marine sediment metagenome</name>
    <dbReference type="NCBI Taxonomy" id="412755"/>
    <lineage>
        <taxon>unclassified sequences</taxon>
        <taxon>metagenomes</taxon>
        <taxon>ecological metagenomes</taxon>
    </lineage>
</organism>
<dbReference type="AlphaFoldDB" id="X1NFS6"/>
<protein>
    <submittedName>
        <fullName evidence="1">Uncharacterized protein</fullName>
    </submittedName>
</protein>
<name>X1NFS6_9ZZZZ</name>
<evidence type="ECO:0000313" key="1">
    <source>
        <dbReference type="EMBL" id="GAI17509.1"/>
    </source>
</evidence>